<dbReference type="OrthoDB" id="8093034at2759"/>
<feature type="domain" description="RRM" evidence="4">
    <location>
        <begin position="254"/>
        <end position="326"/>
    </location>
</feature>
<dbReference type="InterPro" id="IPR003954">
    <property type="entry name" value="RRM_euk-type"/>
</dbReference>
<dbReference type="PROSITE" id="PS50102">
    <property type="entry name" value="RRM"/>
    <property type="match status" value="3"/>
</dbReference>
<dbReference type="EMBL" id="KQ964853">
    <property type="protein sequence ID" value="KXN65578.1"/>
    <property type="molecule type" value="Genomic_DNA"/>
</dbReference>
<evidence type="ECO:0000256" key="3">
    <source>
        <dbReference type="SAM" id="MobiDB-lite"/>
    </source>
</evidence>
<dbReference type="SMART" id="SM00360">
    <property type="entry name" value="RRM"/>
    <property type="match status" value="3"/>
</dbReference>
<organism evidence="5 6">
    <name type="scientific">Conidiobolus coronatus (strain ATCC 28846 / CBS 209.66 / NRRL 28638)</name>
    <name type="common">Delacroixia coronata</name>
    <dbReference type="NCBI Taxonomy" id="796925"/>
    <lineage>
        <taxon>Eukaryota</taxon>
        <taxon>Fungi</taxon>
        <taxon>Fungi incertae sedis</taxon>
        <taxon>Zoopagomycota</taxon>
        <taxon>Entomophthoromycotina</taxon>
        <taxon>Entomophthoromycetes</taxon>
        <taxon>Entomophthorales</taxon>
        <taxon>Ancylistaceae</taxon>
        <taxon>Conidiobolus</taxon>
    </lineage>
</organism>
<dbReference type="InterPro" id="IPR000504">
    <property type="entry name" value="RRM_dom"/>
</dbReference>
<accession>A0A137NS57</accession>
<dbReference type="AlphaFoldDB" id="A0A137NS57"/>
<dbReference type="PANTHER" id="PTHR47640">
    <property type="entry name" value="TRNA SELENOCYSTEINE 1-ASSOCIATED PROTEIN 1-RELATED-RELATED"/>
    <property type="match status" value="1"/>
</dbReference>
<dbReference type="Pfam" id="PF00076">
    <property type="entry name" value="RRM_1"/>
    <property type="match status" value="3"/>
</dbReference>
<feature type="domain" description="RRM" evidence="4">
    <location>
        <begin position="118"/>
        <end position="196"/>
    </location>
</feature>
<evidence type="ECO:0000313" key="5">
    <source>
        <dbReference type="EMBL" id="KXN65578.1"/>
    </source>
</evidence>
<feature type="domain" description="RRM" evidence="4">
    <location>
        <begin position="25"/>
        <end position="105"/>
    </location>
</feature>
<evidence type="ECO:0000313" key="6">
    <source>
        <dbReference type="Proteomes" id="UP000070444"/>
    </source>
</evidence>
<evidence type="ECO:0000256" key="2">
    <source>
        <dbReference type="PROSITE-ProRule" id="PRU00176"/>
    </source>
</evidence>
<dbReference type="GO" id="GO:0003729">
    <property type="term" value="F:mRNA binding"/>
    <property type="evidence" value="ECO:0007669"/>
    <property type="project" value="InterPro"/>
</dbReference>
<dbReference type="STRING" id="796925.A0A137NS57"/>
<name>A0A137NS57_CONC2</name>
<evidence type="ECO:0000256" key="1">
    <source>
        <dbReference type="ARBA" id="ARBA00022884"/>
    </source>
</evidence>
<feature type="region of interest" description="Disordered" evidence="3">
    <location>
        <begin position="1"/>
        <end position="24"/>
    </location>
</feature>
<proteinExistence type="predicted"/>
<dbReference type="InterPro" id="IPR035979">
    <property type="entry name" value="RBD_domain_sf"/>
</dbReference>
<dbReference type="Gene3D" id="3.30.70.330">
    <property type="match status" value="3"/>
</dbReference>
<protein>
    <recommendedName>
        <fullName evidence="4">RRM domain-containing protein</fullName>
    </recommendedName>
</protein>
<dbReference type="InterPro" id="IPR012677">
    <property type="entry name" value="Nucleotide-bd_a/b_plait_sf"/>
</dbReference>
<reference evidence="5 6" key="1">
    <citation type="journal article" date="2015" name="Genome Biol. Evol.">
        <title>Phylogenomic analyses indicate that early fungi evolved digesting cell walls of algal ancestors of land plants.</title>
        <authorList>
            <person name="Chang Y."/>
            <person name="Wang S."/>
            <person name="Sekimoto S."/>
            <person name="Aerts A.L."/>
            <person name="Choi C."/>
            <person name="Clum A."/>
            <person name="LaButti K.M."/>
            <person name="Lindquist E.A."/>
            <person name="Yee Ngan C."/>
            <person name="Ohm R.A."/>
            <person name="Salamov A.A."/>
            <person name="Grigoriev I.V."/>
            <person name="Spatafora J.W."/>
            <person name="Berbee M.L."/>
        </authorList>
    </citation>
    <scope>NUCLEOTIDE SEQUENCE [LARGE SCALE GENOMIC DNA]</scope>
    <source>
        <strain evidence="5 6">NRRL 28638</strain>
    </source>
</reference>
<sequence>MSQFPPPSNPPVQQQQQSSAADGSRTLYVGNLDTKVTEYMLLDIFATCGHVLSVKIIQDKNPSSPTSASYGFVEFQDSVSAEQALQTLNGRKIYGLEIKVNWAFASNNSAKEDTSSHFHIFIGDLSSEVNDALLNKAFSPFGTMSDARVMWDPNTGKSRGYGFVAYRNKSDAELAISSMNGQWLGNRSIRVNWANQKGANAETVRGGKLSIFILYRNPTFYLGPSSNASSAPAPGNMSNLNYETVLTQSSPYNTTVYIGNITPNTTQENIAPLFQQYGYIIEMRVQADRGFAFVKLTTHENAAMAIVGLNGTMVNGRPIKCSWGKDRTLDPNNPYPPAHMVHGYGYGYNAPPVPYGAQDYRMAQPAGSPQQFNGAQGGQQQMYEYGYDYSQYYSAYPNAAPHSNYGSYPPSSGQPPMRH</sequence>
<keyword evidence="6" id="KW-1185">Reference proteome</keyword>
<gene>
    <name evidence="5" type="ORF">CONCODRAFT_62130</name>
</gene>
<dbReference type="InterPro" id="IPR050825">
    <property type="entry name" value="RBM42_RBP45_47-like"/>
</dbReference>
<keyword evidence="1 2" id="KW-0694">RNA-binding</keyword>
<evidence type="ECO:0000259" key="4">
    <source>
        <dbReference type="PROSITE" id="PS50102"/>
    </source>
</evidence>
<dbReference type="SMART" id="SM00361">
    <property type="entry name" value="RRM_1"/>
    <property type="match status" value="3"/>
</dbReference>
<dbReference type="SUPFAM" id="SSF54928">
    <property type="entry name" value="RNA-binding domain, RBD"/>
    <property type="match status" value="3"/>
</dbReference>
<dbReference type="PANTHER" id="PTHR47640:SF5">
    <property type="entry name" value="RRM DOMAIN-CONTAINING PROTEIN"/>
    <property type="match status" value="1"/>
</dbReference>
<feature type="compositionally biased region" description="Pro residues" evidence="3">
    <location>
        <begin position="1"/>
        <end position="10"/>
    </location>
</feature>
<dbReference type="Proteomes" id="UP000070444">
    <property type="component" value="Unassembled WGS sequence"/>
</dbReference>
<dbReference type="OMA" id="RINWASK"/>